<sequence>MKYDVIVSDEAHNDIDNVLNYIVNLLKNPIAAKNLLGKIEESYVDLADNPFMYAHCHNSRLHNDGYRKVVINNYVLIYRIDEAKNFVYVVRFFYGRQNYIELI</sequence>
<organism evidence="2">
    <name type="scientific">uncultured Bacillota bacterium</name>
    <dbReference type="NCBI Taxonomy" id="344338"/>
    <lineage>
        <taxon>Bacteria</taxon>
        <taxon>Bacillati</taxon>
        <taxon>Bacillota</taxon>
        <taxon>environmental samples</taxon>
    </lineage>
</organism>
<dbReference type="SUPFAM" id="SSF143011">
    <property type="entry name" value="RelE-like"/>
    <property type="match status" value="1"/>
</dbReference>
<evidence type="ECO:0000256" key="1">
    <source>
        <dbReference type="ARBA" id="ARBA00022649"/>
    </source>
</evidence>
<gene>
    <name evidence="2" type="ORF">Firmicute1046_1620</name>
</gene>
<dbReference type="Gene3D" id="3.30.2310.20">
    <property type="entry name" value="RelE-like"/>
    <property type="match status" value="1"/>
</dbReference>
<evidence type="ECO:0000313" key="2">
    <source>
        <dbReference type="EMBL" id="QGT51086.1"/>
    </source>
</evidence>
<dbReference type="InterPro" id="IPR035093">
    <property type="entry name" value="RelE/ParE_toxin_dom_sf"/>
</dbReference>
<dbReference type="AlphaFoldDB" id="A0A650EN81"/>
<dbReference type="EMBL" id="MN577573">
    <property type="protein sequence ID" value="QGT51086.1"/>
    <property type="molecule type" value="Genomic_DNA"/>
</dbReference>
<proteinExistence type="predicted"/>
<dbReference type="InterPro" id="IPR007712">
    <property type="entry name" value="RelE/ParE_toxin"/>
</dbReference>
<protein>
    <submittedName>
        <fullName evidence="2">Uncharacterized protein</fullName>
    </submittedName>
</protein>
<reference evidence="2" key="1">
    <citation type="journal article" date="2020" name="J. ISSAAS">
        <title>Lactobacilli and other gastrointestinal microbiota of Peromyscus leucopus, reservoir host for agents of Lyme disease and other zoonoses in North America.</title>
        <authorList>
            <person name="Milovic A."/>
            <person name="Bassam K."/>
            <person name="Shao H."/>
            <person name="Chatzistamou I."/>
            <person name="Tufts D.M."/>
            <person name="Diuk-Wasser M."/>
            <person name="Barbour A.G."/>
        </authorList>
    </citation>
    <scope>NUCLEOTIDE SEQUENCE</scope>
    <source>
        <strain evidence="2">LL40</strain>
    </source>
</reference>
<dbReference type="Pfam" id="PF05016">
    <property type="entry name" value="ParE_toxin"/>
    <property type="match status" value="1"/>
</dbReference>
<keyword evidence="1" id="KW-1277">Toxin-antitoxin system</keyword>
<accession>A0A650EN81</accession>
<name>A0A650EN81_9FIRM</name>